<proteinExistence type="predicted"/>
<accession>A0ABT3ZRN5</accession>
<evidence type="ECO:0000259" key="1">
    <source>
        <dbReference type="Pfam" id="PF13468"/>
    </source>
</evidence>
<protein>
    <submittedName>
        <fullName evidence="2">VOC family protein</fullName>
    </submittedName>
</protein>
<dbReference type="EMBL" id="JAPMXC010000005">
    <property type="protein sequence ID" value="MCY0388595.1"/>
    <property type="molecule type" value="Genomic_DNA"/>
</dbReference>
<feature type="domain" description="Glyoxalase-like" evidence="1">
    <location>
        <begin position="9"/>
        <end position="193"/>
    </location>
</feature>
<dbReference type="Gene3D" id="3.10.180.10">
    <property type="entry name" value="2,3-Dihydroxybiphenyl 1,2-Dioxygenase, domain 1"/>
    <property type="match status" value="1"/>
</dbReference>
<sequence>MTIRLIQPDHLIVIARTLAEGIDYVADALHAAPTIVAAASEMGSHSARLALWQGLYLEVVAADSETPPVQAPRWHGLDHTAIRLRAAHGPFLAHWVARVERPRHLERWAAQYPRRIPPVRTIRHGARSASAALEPGGGFPAWRGAGDGLLPTLMQWDDAHHPAASLPETGIALKALHGFHPAPELIGEHLRWLGLDTLLTVEPTLVEPSLFAEFDTPAGVRTLK</sequence>
<reference evidence="2" key="1">
    <citation type="submission" date="2022-11" db="EMBL/GenBank/DDBJ databases">
        <title>Robbsia betulipollinis sp. nov., isolated from pollen of birch (Betula pendula).</title>
        <authorList>
            <person name="Shi H."/>
            <person name="Ambika Manirajan B."/>
            <person name="Ratering S."/>
            <person name="Geissler-Plaum R."/>
            <person name="Schnell S."/>
        </authorList>
    </citation>
    <scope>NUCLEOTIDE SEQUENCE</scope>
    <source>
        <strain evidence="2">Bb-Pol-6</strain>
    </source>
</reference>
<dbReference type="InterPro" id="IPR029068">
    <property type="entry name" value="Glyas_Bleomycin-R_OHBP_Dase"/>
</dbReference>
<organism evidence="2 3">
    <name type="scientific">Robbsia betulipollinis</name>
    <dbReference type="NCBI Taxonomy" id="2981849"/>
    <lineage>
        <taxon>Bacteria</taxon>
        <taxon>Pseudomonadati</taxon>
        <taxon>Pseudomonadota</taxon>
        <taxon>Betaproteobacteria</taxon>
        <taxon>Burkholderiales</taxon>
        <taxon>Burkholderiaceae</taxon>
        <taxon>Robbsia</taxon>
    </lineage>
</organism>
<dbReference type="RefSeq" id="WP_267848483.1">
    <property type="nucleotide sequence ID" value="NZ_JAPMXC010000005.1"/>
</dbReference>
<gene>
    <name evidence="2" type="ORF">OVY01_15535</name>
</gene>
<name>A0ABT3ZRN5_9BURK</name>
<evidence type="ECO:0000313" key="2">
    <source>
        <dbReference type="EMBL" id="MCY0388595.1"/>
    </source>
</evidence>
<dbReference type="InterPro" id="IPR025870">
    <property type="entry name" value="Glyoxalase-like_dom"/>
</dbReference>
<comment type="caution">
    <text evidence="2">The sequence shown here is derived from an EMBL/GenBank/DDBJ whole genome shotgun (WGS) entry which is preliminary data.</text>
</comment>
<dbReference type="Pfam" id="PF13468">
    <property type="entry name" value="Glyoxalase_3"/>
    <property type="match status" value="1"/>
</dbReference>
<dbReference type="Proteomes" id="UP001082899">
    <property type="component" value="Unassembled WGS sequence"/>
</dbReference>
<evidence type="ECO:0000313" key="3">
    <source>
        <dbReference type="Proteomes" id="UP001082899"/>
    </source>
</evidence>
<keyword evidence="3" id="KW-1185">Reference proteome</keyword>